<keyword evidence="3" id="KW-1185">Reference proteome</keyword>
<feature type="region of interest" description="Disordered" evidence="1">
    <location>
        <begin position="147"/>
        <end position="184"/>
    </location>
</feature>
<feature type="region of interest" description="Disordered" evidence="1">
    <location>
        <begin position="1"/>
        <end position="38"/>
    </location>
</feature>
<dbReference type="Proteomes" id="UP001075354">
    <property type="component" value="Chromosome 1"/>
</dbReference>
<sequence>MQPRAQRPQQQQQQQQACQGGPGRGQAPPRPYSPAAAADGDIWGRMCRLAAAGPDGGGPSDYRSTRVAHQVGSFYECLKQWVCEDGVDGEPAATVRYGQASQPALVPLGHHVLHDGRGEQWELFCYLGRTTDGRTKLRIPLQALQMNGEGREEKRERAPGRLGRPAARPCAGAAYPAAGRGSSR</sequence>
<dbReference type="EMBL" id="JAPTSV010000001">
    <property type="protein sequence ID" value="KAJ1531883.1"/>
    <property type="molecule type" value="Genomic_DNA"/>
</dbReference>
<name>A0AAV7Y2I4_9NEOP</name>
<feature type="compositionally biased region" description="Basic and acidic residues" evidence="1">
    <location>
        <begin position="149"/>
        <end position="159"/>
    </location>
</feature>
<organism evidence="2 3">
    <name type="scientific">Megalurothrips usitatus</name>
    <name type="common">bean blossom thrips</name>
    <dbReference type="NCBI Taxonomy" id="439358"/>
    <lineage>
        <taxon>Eukaryota</taxon>
        <taxon>Metazoa</taxon>
        <taxon>Ecdysozoa</taxon>
        <taxon>Arthropoda</taxon>
        <taxon>Hexapoda</taxon>
        <taxon>Insecta</taxon>
        <taxon>Pterygota</taxon>
        <taxon>Neoptera</taxon>
        <taxon>Paraneoptera</taxon>
        <taxon>Thysanoptera</taxon>
        <taxon>Terebrantia</taxon>
        <taxon>Thripoidea</taxon>
        <taxon>Thripidae</taxon>
        <taxon>Megalurothrips</taxon>
    </lineage>
</organism>
<protein>
    <submittedName>
        <fullName evidence="2">Uncharacterized protein</fullName>
    </submittedName>
</protein>
<evidence type="ECO:0000256" key="1">
    <source>
        <dbReference type="SAM" id="MobiDB-lite"/>
    </source>
</evidence>
<accession>A0AAV7Y2I4</accession>
<reference evidence="2" key="1">
    <citation type="submission" date="2022-12" db="EMBL/GenBank/DDBJ databases">
        <title>Chromosome-level genome assembly of the bean flower thrips Megalurothrips usitatus.</title>
        <authorList>
            <person name="Ma L."/>
            <person name="Liu Q."/>
            <person name="Li H."/>
            <person name="Cai W."/>
        </authorList>
    </citation>
    <scope>NUCLEOTIDE SEQUENCE</scope>
    <source>
        <strain evidence="2">Cailab_2022a</strain>
    </source>
</reference>
<gene>
    <name evidence="2" type="ORF">ONE63_000531</name>
</gene>
<evidence type="ECO:0000313" key="2">
    <source>
        <dbReference type="EMBL" id="KAJ1531883.1"/>
    </source>
</evidence>
<feature type="compositionally biased region" description="Low complexity" evidence="1">
    <location>
        <begin position="1"/>
        <end position="19"/>
    </location>
</feature>
<dbReference type="AlphaFoldDB" id="A0AAV7Y2I4"/>
<proteinExistence type="predicted"/>
<comment type="caution">
    <text evidence="2">The sequence shown here is derived from an EMBL/GenBank/DDBJ whole genome shotgun (WGS) entry which is preliminary data.</text>
</comment>
<evidence type="ECO:0000313" key="3">
    <source>
        <dbReference type="Proteomes" id="UP001075354"/>
    </source>
</evidence>
<feature type="compositionally biased region" description="Low complexity" evidence="1">
    <location>
        <begin position="160"/>
        <end position="184"/>
    </location>
</feature>